<dbReference type="EMBL" id="BMKF01000002">
    <property type="protein sequence ID" value="GGB75563.1"/>
    <property type="molecule type" value="Genomic_DNA"/>
</dbReference>
<keyword evidence="4" id="KW-1185">Reference proteome</keyword>
<organism evidence="3 4">
    <name type="scientific">Henriciella pelagia</name>
    <dbReference type="NCBI Taxonomy" id="1977912"/>
    <lineage>
        <taxon>Bacteria</taxon>
        <taxon>Pseudomonadati</taxon>
        <taxon>Pseudomonadota</taxon>
        <taxon>Alphaproteobacteria</taxon>
        <taxon>Hyphomonadales</taxon>
        <taxon>Hyphomonadaceae</taxon>
        <taxon>Henriciella</taxon>
    </lineage>
</organism>
<evidence type="ECO:0000256" key="2">
    <source>
        <dbReference type="SAM" id="Phobius"/>
    </source>
</evidence>
<accession>A0ABQ1JW10</accession>
<gene>
    <name evidence="3" type="ORF">GCM10011503_25340</name>
</gene>
<keyword evidence="2" id="KW-0472">Membrane</keyword>
<evidence type="ECO:0000313" key="3">
    <source>
        <dbReference type="EMBL" id="GGB75563.1"/>
    </source>
</evidence>
<name>A0ABQ1JW10_9PROT</name>
<dbReference type="Proteomes" id="UP000628854">
    <property type="component" value="Unassembled WGS sequence"/>
</dbReference>
<proteinExistence type="predicted"/>
<reference evidence="4" key="1">
    <citation type="journal article" date="2019" name="Int. J. Syst. Evol. Microbiol.">
        <title>The Global Catalogue of Microorganisms (GCM) 10K type strain sequencing project: providing services to taxonomists for standard genome sequencing and annotation.</title>
        <authorList>
            <consortium name="The Broad Institute Genomics Platform"/>
            <consortium name="The Broad Institute Genome Sequencing Center for Infectious Disease"/>
            <person name="Wu L."/>
            <person name="Ma J."/>
        </authorList>
    </citation>
    <scope>NUCLEOTIDE SEQUENCE [LARGE SCALE GENOMIC DNA]</scope>
    <source>
        <strain evidence="4">CGMCC 1.15928</strain>
    </source>
</reference>
<dbReference type="RefSeq" id="WP_084391765.1">
    <property type="nucleotide sequence ID" value="NZ_BMKF01000002.1"/>
</dbReference>
<evidence type="ECO:0000256" key="1">
    <source>
        <dbReference type="SAM" id="MobiDB-lite"/>
    </source>
</evidence>
<comment type="caution">
    <text evidence="3">The sequence shown here is derived from an EMBL/GenBank/DDBJ whole genome shotgun (WGS) entry which is preliminary data.</text>
</comment>
<feature type="transmembrane region" description="Helical" evidence="2">
    <location>
        <begin position="12"/>
        <end position="31"/>
    </location>
</feature>
<evidence type="ECO:0000313" key="4">
    <source>
        <dbReference type="Proteomes" id="UP000628854"/>
    </source>
</evidence>
<feature type="region of interest" description="Disordered" evidence="1">
    <location>
        <begin position="37"/>
        <end position="61"/>
    </location>
</feature>
<sequence length="61" mass="6232">MSENAQSSNGALYFIVGALVVAVIGFGIWYFTGQPAANGGGEADLSVSVSEDGMSMDTPDE</sequence>
<protein>
    <submittedName>
        <fullName evidence="3">Uncharacterized protein</fullName>
    </submittedName>
</protein>
<keyword evidence="2" id="KW-1133">Transmembrane helix</keyword>
<keyword evidence="2" id="KW-0812">Transmembrane</keyword>